<gene>
    <name evidence="2" type="ORF">NDU88_005740</name>
</gene>
<feature type="compositionally biased region" description="Polar residues" evidence="1">
    <location>
        <begin position="40"/>
        <end position="49"/>
    </location>
</feature>
<evidence type="ECO:0000313" key="2">
    <source>
        <dbReference type="EMBL" id="KAJ1188986.1"/>
    </source>
</evidence>
<dbReference type="EMBL" id="JANPWB010000005">
    <property type="protein sequence ID" value="KAJ1188986.1"/>
    <property type="molecule type" value="Genomic_DNA"/>
</dbReference>
<reference evidence="2" key="1">
    <citation type="journal article" date="2022" name="bioRxiv">
        <title>Sequencing and chromosome-scale assembly of the giantPleurodeles waltlgenome.</title>
        <authorList>
            <person name="Brown T."/>
            <person name="Elewa A."/>
            <person name="Iarovenko S."/>
            <person name="Subramanian E."/>
            <person name="Araus A.J."/>
            <person name="Petzold A."/>
            <person name="Susuki M."/>
            <person name="Suzuki K.-i.T."/>
            <person name="Hayashi T."/>
            <person name="Toyoda A."/>
            <person name="Oliveira C."/>
            <person name="Osipova E."/>
            <person name="Leigh N.D."/>
            <person name="Simon A."/>
            <person name="Yun M.H."/>
        </authorList>
    </citation>
    <scope>NUCLEOTIDE SEQUENCE</scope>
    <source>
        <strain evidence="2">20211129_DDA</strain>
        <tissue evidence="2">Liver</tissue>
    </source>
</reference>
<comment type="caution">
    <text evidence="2">The sequence shown here is derived from an EMBL/GenBank/DDBJ whole genome shotgun (WGS) entry which is preliminary data.</text>
</comment>
<sequence>MTRSAARAERAACAEHSARAARCGATAGTNLAVPAWGLERSNSSVSQTPARKRKSNPLPFSSHQSDDLDMNWNPSEILCKKEVNEGSGKPCKVPVADGGSPGGGIVSYTGKKERNVAFREPGYLGSLLRQRLSLWGPRGTSRSVNRQRM</sequence>
<name>A0AAV7UJU9_PLEWA</name>
<evidence type="ECO:0000313" key="3">
    <source>
        <dbReference type="Proteomes" id="UP001066276"/>
    </source>
</evidence>
<organism evidence="2 3">
    <name type="scientific">Pleurodeles waltl</name>
    <name type="common">Iberian ribbed newt</name>
    <dbReference type="NCBI Taxonomy" id="8319"/>
    <lineage>
        <taxon>Eukaryota</taxon>
        <taxon>Metazoa</taxon>
        <taxon>Chordata</taxon>
        <taxon>Craniata</taxon>
        <taxon>Vertebrata</taxon>
        <taxon>Euteleostomi</taxon>
        <taxon>Amphibia</taxon>
        <taxon>Batrachia</taxon>
        <taxon>Caudata</taxon>
        <taxon>Salamandroidea</taxon>
        <taxon>Salamandridae</taxon>
        <taxon>Pleurodelinae</taxon>
        <taxon>Pleurodeles</taxon>
    </lineage>
</organism>
<dbReference type="AlphaFoldDB" id="A0AAV7UJU9"/>
<accession>A0AAV7UJU9</accession>
<feature type="region of interest" description="Disordered" evidence="1">
    <location>
        <begin position="36"/>
        <end position="72"/>
    </location>
</feature>
<protein>
    <submittedName>
        <fullName evidence="2">Uncharacterized protein</fullName>
    </submittedName>
</protein>
<keyword evidence="3" id="KW-1185">Reference proteome</keyword>
<dbReference type="Proteomes" id="UP001066276">
    <property type="component" value="Chromosome 3_1"/>
</dbReference>
<evidence type="ECO:0000256" key="1">
    <source>
        <dbReference type="SAM" id="MobiDB-lite"/>
    </source>
</evidence>
<proteinExistence type="predicted"/>